<name>A0A080WFH9_TRIRC</name>
<sequence length="102" mass="11505">MRSLPSGTELALCSPLAWRGVTAFILLPYIFHQLSPSWGCFFKHHELSACIVSLFVHSKDQKGKKNQHHLTFSPFDQASSGDKNKPFTNSETVTTTLYLMTF</sequence>
<dbReference type="InParanoid" id="A0A080WFH9"/>
<proteinExistence type="predicted"/>
<dbReference type="GeneID" id="71777276"/>
<organism evidence="1 2">
    <name type="scientific">Trichophyton rubrum (strain ATCC MYA-4607 / CBS 118892)</name>
    <name type="common">Athlete's foot fungus</name>
    <dbReference type="NCBI Taxonomy" id="559305"/>
    <lineage>
        <taxon>Eukaryota</taxon>
        <taxon>Fungi</taxon>
        <taxon>Dikarya</taxon>
        <taxon>Ascomycota</taxon>
        <taxon>Pezizomycotina</taxon>
        <taxon>Eurotiomycetes</taxon>
        <taxon>Eurotiomycetidae</taxon>
        <taxon>Onygenales</taxon>
        <taxon>Arthrodermataceae</taxon>
        <taxon>Trichophyton</taxon>
    </lineage>
</organism>
<dbReference type="RefSeq" id="XP_047605819.1">
    <property type="nucleotide sequence ID" value="XM_047750975.1"/>
</dbReference>
<reference evidence="2" key="1">
    <citation type="journal article" date="2012" name="MBio">
        <title>Comparative genome analysis of Trichophyton rubrum and related dermatophytes reveals candidate genes involved in infection.</title>
        <authorList>
            <person name="Martinez D.A."/>
            <person name="Oliver B.G."/>
            <person name="Graeser Y."/>
            <person name="Goldberg J.M."/>
            <person name="Li W."/>
            <person name="Martinez-Rossi N.M."/>
            <person name="Monod M."/>
            <person name="Shelest E."/>
            <person name="Barton R.C."/>
            <person name="Birch E."/>
            <person name="Brakhage A.A."/>
            <person name="Chen Z."/>
            <person name="Gurr S.J."/>
            <person name="Heiman D."/>
            <person name="Heitman J."/>
            <person name="Kosti I."/>
            <person name="Rossi A."/>
            <person name="Saif S."/>
            <person name="Samalova M."/>
            <person name="Saunders C.W."/>
            <person name="Shea T."/>
            <person name="Summerbell R.C."/>
            <person name="Xu J."/>
            <person name="Young S."/>
            <person name="Zeng Q."/>
            <person name="Birren B.W."/>
            <person name="Cuomo C.A."/>
            <person name="White T.C."/>
        </authorList>
    </citation>
    <scope>NUCLEOTIDE SEQUENCE [LARGE SCALE GENOMIC DNA]</scope>
    <source>
        <strain evidence="2">ATCC MYA-4607 / CBS 118892</strain>
    </source>
</reference>
<keyword evidence="2" id="KW-1185">Reference proteome</keyword>
<dbReference type="AlphaFoldDB" id="A0A080WFH9"/>
<dbReference type="VEuPathDB" id="FungiDB:TERG_11940"/>
<dbReference type="HOGENOM" id="CLU_2279454_0_0_1"/>
<protein>
    <submittedName>
        <fullName evidence="1">Uncharacterized protein</fullName>
    </submittedName>
</protein>
<dbReference type="Proteomes" id="UP000008864">
    <property type="component" value="Unassembled WGS sequence"/>
</dbReference>
<evidence type="ECO:0000313" key="1">
    <source>
        <dbReference type="EMBL" id="KFL61056.1"/>
    </source>
</evidence>
<gene>
    <name evidence="1" type="ORF">TERG_11940</name>
</gene>
<accession>A0A080WFH9</accession>
<dbReference type="EMBL" id="GG700650">
    <property type="protein sequence ID" value="KFL61056.1"/>
    <property type="molecule type" value="Genomic_DNA"/>
</dbReference>
<evidence type="ECO:0000313" key="2">
    <source>
        <dbReference type="Proteomes" id="UP000008864"/>
    </source>
</evidence>